<comment type="caution">
    <text evidence="2">The sequence shown here is derived from an EMBL/GenBank/DDBJ whole genome shotgun (WGS) entry which is preliminary data.</text>
</comment>
<dbReference type="Proteomes" id="UP000317778">
    <property type="component" value="Unassembled WGS sequence"/>
</dbReference>
<dbReference type="InterPro" id="IPR003768">
    <property type="entry name" value="ScpA"/>
</dbReference>
<sequence length="229" mass="27032">MSPYRVSLEAYEGPVDLLLYFVHRDKLDVLRIPVARLADEFIAYVQTMGADLSELADFLLMASILLRWKMRVLLRESIQWEEEEVLEPVTLSRILAEFARYRETAAFLEERREHNLRHYPRGQKITPEGEGKITELLQSFSVLLERERPRQPMLLTRDDWTIEEAGDWLMETLARQGEFEFFATMRQRQSSLFDMLILFLAVLEQLRLRTVKVTQSEPFADFVVECISR</sequence>
<evidence type="ECO:0000313" key="3">
    <source>
        <dbReference type="Proteomes" id="UP000317778"/>
    </source>
</evidence>
<evidence type="ECO:0000256" key="1">
    <source>
        <dbReference type="ARBA" id="ARBA00044777"/>
    </source>
</evidence>
<reference evidence="2 3" key="1">
    <citation type="submission" date="2017-06" db="EMBL/GenBank/DDBJ databases">
        <title>Novel microbial phyla capable of carbon fixation and sulfur reduction in deep-sea sediments.</title>
        <authorList>
            <person name="Huang J."/>
            <person name="Baker B."/>
            <person name="Wang Y."/>
        </authorList>
    </citation>
    <scope>NUCLEOTIDE SEQUENCE [LARGE SCALE GENOMIC DNA]</scope>
    <source>
        <strain evidence="2">B3_TA06</strain>
    </source>
</reference>
<dbReference type="PANTHER" id="PTHR33969">
    <property type="entry name" value="SEGREGATION AND CONDENSATION PROTEIN A"/>
    <property type="match status" value="1"/>
</dbReference>
<dbReference type="Gene3D" id="6.10.250.2410">
    <property type="match status" value="1"/>
</dbReference>
<dbReference type="AlphaFoldDB" id="A0A532VBL3"/>
<proteinExistence type="predicted"/>
<accession>A0A532VBL3</accession>
<dbReference type="PANTHER" id="PTHR33969:SF2">
    <property type="entry name" value="SEGREGATION AND CONDENSATION PROTEIN A"/>
    <property type="match status" value="1"/>
</dbReference>
<name>A0A532VBL3_UNCT6</name>
<evidence type="ECO:0000313" key="2">
    <source>
        <dbReference type="EMBL" id="TKJ44357.1"/>
    </source>
</evidence>
<dbReference type="Pfam" id="PF02616">
    <property type="entry name" value="SMC_ScpA"/>
    <property type="match status" value="1"/>
</dbReference>
<protein>
    <recommendedName>
        <fullName evidence="1">Segregation and condensation protein A</fullName>
    </recommendedName>
</protein>
<gene>
    <name evidence="2" type="ORF">CEE36_01040</name>
</gene>
<dbReference type="EMBL" id="NJBO01000001">
    <property type="protein sequence ID" value="TKJ44357.1"/>
    <property type="molecule type" value="Genomic_DNA"/>
</dbReference>
<organism evidence="2 3">
    <name type="scientific">candidate division TA06 bacterium B3_TA06</name>
    <dbReference type="NCBI Taxonomy" id="2012487"/>
    <lineage>
        <taxon>Bacteria</taxon>
        <taxon>Bacteria division TA06</taxon>
    </lineage>
</organism>